<feature type="region of interest" description="Disordered" evidence="1">
    <location>
        <begin position="1"/>
        <end position="29"/>
    </location>
</feature>
<accession>A0A1I7VZ63</accession>
<sequence>MKQADNTATLASYKSPSEMGMKRQSERTTGTVLSEVTLNIGSAQVNGITVHFCYLCGKRPH</sequence>
<evidence type="ECO:0000256" key="1">
    <source>
        <dbReference type="SAM" id="MobiDB-lite"/>
    </source>
</evidence>
<dbReference type="AlphaFoldDB" id="A0A1I7VZ63"/>
<proteinExistence type="predicted"/>
<keyword evidence="2" id="KW-1185">Reference proteome</keyword>
<feature type="compositionally biased region" description="Polar residues" evidence="1">
    <location>
        <begin position="1"/>
        <end position="15"/>
    </location>
</feature>
<evidence type="ECO:0000313" key="2">
    <source>
        <dbReference type="Proteomes" id="UP000095285"/>
    </source>
</evidence>
<organism evidence="2 3">
    <name type="scientific">Loa loa</name>
    <name type="common">Eye worm</name>
    <name type="synonym">Filaria loa</name>
    <dbReference type="NCBI Taxonomy" id="7209"/>
    <lineage>
        <taxon>Eukaryota</taxon>
        <taxon>Metazoa</taxon>
        <taxon>Ecdysozoa</taxon>
        <taxon>Nematoda</taxon>
        <taxon>Chromadorea</taxon>
        <taxon>Rhabditida</taxon>
        <taxon>Spirurina</taxon>
        <taxon>Spiruromorpha</taxon>
        <taxon>Filarioidea</taxon>
        <taxon>Onchocercidae</taxon>
        <taxon>Loa</taxon>
    </lineage>
</organism>
<evidence type="ECO:0000313" key="3">
    <source>
        <dbReference type="WBParaSite" id="EN70_7891"/>
    </source>
</evidence>
<protein>
    <submittedName>
        <fullName evidence="3">Zinc finger protein</fullName>
    </submittedName>
</protein>
<reference evidence="2" key="1">
    <citation type="submission" date="2012-04" db="EMBL/GenBank/DDBJ databases">
        <title>The Genome Sequence of Loa loa.</title>
        <authorList>
            <consortium name="The Broad Institute Genome Sequencing Platform"/>
            <consortium name="Broad Institute Genome Sequencing Center for Infectious Disease"/>
            <person name="Nutman T.B."/>
            <person name="Fink D.L."/>
            <person name="Russ C."/>
            <person name="Young S."/>
            <person name="Zeng Q."/>
            <person name="Gargeya S."/>
            <person name="Alvarado L."/>
            <person name="Berlin A."/>
            <person name="Chapman S.B."/>
            <person name="Chen Z."/>
            <person name="Freedman E."/>
            <person name="Gellesch M."/>
            <person name="Goldberg J."/>
            <person name="Griggs A."/>
            <person name="Gujja S."/>
            <person name="Heilman E.R."/>
            <person name="Heiman D."/>
            <person name="Howarth C."/>
            <person name="Mehta T."/>
            <person name="Neiman D."/>
            <person name="Pearson M."/>
            <person name="Roberts A."/>
            <person name="Saif S."/>
            <person name="Shea T."/>
            <person name="Shenoy N."/>
            <person name="Sisk P."/>
            <person name="Stolte C."/>
            <person name="Sykes S."/>
            <person name="White J."/>
            <person name="Yandava C."/>
            <person name="Haas B."/>
            <person name="Henn M.R."/>
            <person name="Nusbaum C."/>
            <person name="Birren B."/>
        </authorList>
    </citation>
    <scope>NUCLEOTIDE SEQUENCE [LARGE SCALE GENOMIC DNA]</scope>
</reference>
<reference evidence="3" key="2">
    <citation type="submission" date="2016-11" db="UniProtKB">
        <authorList>
            <consortium name="WormBaseParasite"/>
        </authorList>
    </citation>
    <scope>IDENTIFICATION</scope>
</reference>
<dbReference type="Proteomes" id="UP000095285">
    <property type="component" value="Unassembled WGS sequence"/>
</dbReference>
<dbReference type="WBParaSite" id="EN70_7891">
    <property type="protein sequence ID" value="EN70_7891"/>
    <property type="gene ID" value="EN70_7891"/>
</dbReference>
<name>A0A1I7VZ63_LOALO</name>